<reference evidence="3 5" key="1">
    <citation type="journal article" date="2019" name="Emerg. Microbes Infect.">
        <title>Comprehensive subspecies identification of 175 nontuberculous mycobacteria species based on 7547 genomic profiles.</title>
        <authorList>
            <person name="Matsumoto Y."/>
            <person name="Kinjo T."/>
            <person name="Motooka D."/>
            <person name="Nabeya D."/>
            <person name="Jung N."/>
            <person name="Uechi K."/>
            <person name="Horii T."/>
            <person name="Iida T."/>
            <person name="Fujita J."/>
            <person name="Nakamura S."/>
        </authorList>
    </citation>
    <scope>NUCLEOTIDE SEQUENCE [LARGE SCALE GENOMIC DNA]</scope>
    <source>
        <strain evidence="3 5">JCM 13573</strain>
    </source>
</reference>
<dbReference type="Proteomes" id="UP000465306">
    <property type="component" value="Unassembled WGS sequence"/>
</dbReference>
<evidence type="ECO:0000256" key="1">
    <source>
        <dbReference type="ARBA" id="ARBA00022729"/>
    </source>
</evidence>
<dbReference type="InterPro" id="IPR019674">
    <property type="entry name" value="Lipoprotein_LpqN/LpqT-like"/>
</dbReference>
<feature type="region of interest" description="Disordered" evidence="2">
    <location>
        <begin position="287"/>
        <end position="366"/>
    </location>
</feature>
<accession>A0AAX1JC46</accession>
<keyword evidence="1" id="KW-0732">Signal</keyword>
<evidence type="ECO:0000313" key="3">
    <source>
        <dbReference type="EMBL" id="GFG65573.1"/>
    </source>
</evidence>
<dbReference type="EMBL" id="BLKU01000005">
    <property type="protein sequence ID" value="GFG65573.1"/>
    <property type="molecule type" value="Genomic_DNA"/>
</dbReference>
<reference evidence="4" key="3">
    <citation type="submission" date="2020-11" db="EMBL/GenBank/DDBJ databases">
        <title>Intraspecies plasmid and genomic variation of Mycobacterium kubicae revealed by the complete genome sequences of two clinical isolates.</title>
        <authorList>
            <person name="Hendrix J.R."/>
            <person name="Epperson L.E."/>
            <person name="Honda J.R."/>
            <person name="Strong M."/>
        </authorList>
    </citation>
    <scope>NUCLEOTIDE SEQUENCE</scope>
    <source>
        <strain evidence="4">JCM 13573</strain>
    </source>
</reference>
<name>A0AAX1JC46_9MYCO</name>
<dbReference type="Pfam" id="PF10738">
    <property type="entry name" value="Lpp-LpqN"/>
    <property type="match status" value="1"/>
</dbReference>
<evidence type="ECO:0000256" key="2">
    <source>
        <dbReference type="SAM" id="MobiDB-lite"/>
    </source>
</evidence>
<dbReference type="Proteomes" id="UP000663583">
    <property type="component" value="Chromosome"/>
</dbReference>
<evidence type="ECO:0000313" key="5">
    <source>
        <dbReference type="Proteomes" id="UP000465306"/>
    </source>
</evidence>
<dbReference type="EMBL" id="CP065047">
    <property type="protein sequence ID" value="QPI38080.1"/>
    <property type="molecule type" value="Genomic_DNA"/>
</dbReference>
<proteinExistence type="predicted"/>
<sequence>MIQIARNWRVFAGGVAAGFVGVVLITSGTASADPLYPPPAIPAPGPSQAAVPPAQNLTVYPGGVTNRFAPAPAQAVPPVQLPAPIASPVPAAVPAAGAGAVAAPTPPAATPAVSGTLRDYLRAKGVKLEAQRAQGFKALDITLPVPPRWTQVPDPNVPDAFVVIADRVGGNSIYTSNAQIVVYKLVGDFDPAEAISHGYVDSQQLLGWQTTNASMANLGNFPSSVIEGTYRENDMTLNTSRRHVIATAGNEKYLVSLSVTTAASQAVSDAPATDAIVNGFRVTAPGTAPAAPAAPAPAAPAPAPAVPAAPAPAAVPAPAAPPAQTARSGAVGLPAQPAVPSPATAQPPLVTLTPGQGPLITMTPQR</sequence>
<protein>
    <submittedName>
        <fullName evidence="4">LpqN/LpqT family lipoprotein</fullName>
    </submittedName>
    <submittedName>
        <fullName evidence="3">Proline-rich 28 kDa antigen</fullName>
    </submittedName>
</protein>
<gene>
    <name evidence="3" type="primary">mtc28</name>
    <name evidence="4" type="ORF">I2456_00335</name>
    <name evidence="3" type="ORF">MKUB_30630</name>
</gene>
<dbReference type="Gene3D" id="3.40.1000.10">
    <property type="entry name" value="Mog1/PsbP, alpha/beta/alpha sandwich"/>
    <property type="match status" value="1"/>
</dbReference>
<dbReference type="KEGG" id="mku:I2456_00335"/>
<keyword evidence="5" id="KW-1185">Reference proteome</keyword>
<reference evidence="3" key="2">
    <citation type="submission" date="2020-02" db="EMBL/GenBank/DDBJ databases">
        <authorList>
            <person name="Matsumoto Y."/>
            <person name="Kinjo T."/>
            <person name="Motooka D."/>
            <person name="Nabeya D."/>
            <person name="Jung N."/>
            <person name="Uechi K."/>
            <person name="Horii T."/>
            <person name="Iida T."/>
            <person name="Fujita J."/>
            <person name="Nakamura S."/>
        </authorList>
    </citation>
    <scope>NUCLEOTIDE SEQUENCE</scope>
    <source>
        <strain evidence="3">JCM 13573</strain>
    </source>
</reference>
<evidence type="ECO:0000313" key="6">
    <source>
        <dbReference type="Proteomes" id="UP000663583"/>
    </source>
</evidence>
<dbReference type="RefSeq" id="WP_085074411.1">
    <property type="nucleotide sequence ID" value="NZ_BLKU01000005.1"/>
</dbReference>
<evidence type="ECO:0000313" key="4">
    <source>
        <dbReference type="EMBL" id="QPI38080.1"/>
    </source>
</evidence>
<dbReference type="AlphaFoldDB" id="A0AAX1JC46"/>
<feature type="compositionally biased region" description="Pro residues" evidence="2">
    <location>
        <begin position="292"/>
        <end position="321"/>
    </location>
</feature>
<organism evidence="4 6">
    <name type="scientific">Mycobacterium kubicae</name>
    <dbReference type="NCBI Taxonomy" id="120959"/>
    <lineage>
        <taxon>Bacteria</taxon>
        <taxon>Bacillati</taxon>
        <taxon>Actinomycetota</taxon>
        <taxon>Actinomycetes</taxon>
        <taxon>Mycobacteriales</taxon>
        <taxon>Mycobacteriaceae</taxon>
        <taxon>Mycobacterium</taxon>
        <taxon>Mycobacterium simiae complex</taxon>
    </lineage>
</organism>
<keyword evidence="4" id="KW-0449">Lipoprotein</keyword>